<evidence type="ECO:0000313" key="7">
    <source>
        <dbReference type="Proteomes" id="UP000180215"/>
    </source>
</evidence>
<dbReference type="SUPFAM" id="SSF51735">
    <property type="entry name" value="NAD(P)-binding Rossmann-fold domains"/>
    <property type="match status" value="1"/>
</dbReference>
<dbReference type="Pfam" id="PF00106">
    <property type="entry name" value="adh_short"/>
    <property type="match status" value="1"/>
</dbReference>
<evidence type="ECO:0000256" key="3">
    <source>
        <dbReference type="RuleBase" id="RU000363"/>
    </source>
</evidence>
<evidence type="ECO:0000259" key="5">
    <source>
        <dbReference type="SMART" id="SM00822"/>
    </source>
</evidence>
<accession>A0A1S1P7C1</accession>
<comment type="similarity">
    <text evidence="1 3">Belongs to the short-chain dehydrogenases/reductases (SDR) family.</text>
</comment>
<keyword evidence="2" id="KW-0560">Oxidoreductase</keyword>
<feature type="domain" description="Ketoreductase" evidence="5">
    <location>
        <begin position="21"/>
        <end position="206"/>
    </location>
</feature>
<sequence length="345" mass="36582">MRRDPRRSACRAPPKKPLDQQVIVITGASSGIGLATARMAAARGARVVLAARNGEALAEIQAEIERHGGAAIHVVTDVSDRAQVEALARAAIDRYGRIDTWVNDAGLSIIGRLEEIEDGDHRRLFDVNFWGVVYGSLVALPHLKESGGTLINLGSVASDVAFPLQGMYSASKHAIKGFTDSLRIELKEEGAPVAVTLIKPAAIDTPFPAHARNYTDREPKLPPPVYRTEEVAEAILHAAVHPRRDIYVGGGGRIMSAAQAVAPRVFDAVGSGMAGLQMREEPPRRPEGSLYQAGVGGQTAGSHPGYVMRRSLYTRGTLHPLTTAAVVAGVGLAAAASLLGGTRHR</sequence>
<evidence type="ECO:0000256" key="1">
    <source>
        <dbReference type="ARBA" id="ARBA00006484"/>
    </source>
</evidence>
<dbReference type="PANTHER" id="PTHR44196">
    <property type="entry name" value="DEHYDROGENASE/REDUCTASE SDR FAMILY MEMBER 7B"/>
    <property type="match status" value="1"/>
</dbReference>
<proteinExistence type="inferred from homology"/>
<comment type="caution">
    <text evidence="6">The sequence shown here is derived from an EMBL/GenBank/DDBJ whole genome shotgun (WGS) entry which is preliminary data.</text>
</comment>
<evidence type="ECO:0000256" key="4">
    <source>
        <dbReference type="SAM" id="Phobius"/>
    </source>
</evidence>
<dbReference type="Proteomes" id="UP000180215">
    <property type="component" value="Unassembled WGS sequence"/>
</dbReference>
<dbReference type="PRINTS" id="PR00080">
    <property type="entry name" value="SDRFAMILY"/>
</dbReference>
<protein>
    <submittedName>
        <fullName evidence="6">Short-chain dehydrogenase</fullName>
    </submittedName>
</protein>
<dbReference type="PRINTS" id="PR00081">
    <property type="entry name" value="GDHRDH"/>
</dbReference>
<reference evidence="6 7" key="1">
    <citation type="submission" date="2016-10" db="EMBL/GenBank/DDBJ databases">
        <title>Draft genome sequence of Methylobacterium extorquens CP3, a seed endophyte of Crotalaria pumila with plant growth-promoting and metal tolerance properties.</title>
        <authorList>
            <person name="Sanchez-Lopez A.S."/>
            <person name="Van Hamme J.D."/>
            <person name="Thijs S."/>
            <person name="Mcammond B.M."/>
            <person name="Stevens V."/>
            <person name="Gonzalez-Chavez M.D.C."/>
            <person name="Vangronsveld J."/>
        </authorList>
    </citation>
    <scope>NUCLEOTIDE SEQUENCE [LARGE SCALE GENOMIC DNA]</scope>
    <source>
        <strain evidence="6 7">CP3</strain>
    </source>
</reference>
<dbReference type="Gene3D" id="3.40.50.720">
    <property type="entry name" value="NAD(P)-binding Rossmann-like Domain"/>
    <property type="match status" value="1"/>
</dbReference>
<keyword evidence="4" id="KW-0472">Membrane</keyword>
<organism evidence="6 7">
    <name type="scientific">Methylorubrum extorquens</name>
    <name type="common">Methylobacterium dichloromethanicum</name>
    <name type="synonym">Methylobacterium extorquens</name>
    <dbReference type="NCBI Taxonomy" id="408"/>
    <lineage>
        <taxon>Bacteria</taxon>
        <taxon>Pseudomonadati</taxon>
        <taxon>Pseudomonadota</taxon>
        <taxon>Alphaproteobacteria</taxon>
        <taxon>Hyphomicrobiales</taxon>
        <taxon>Methylobacteriaceae</taxon>
        <taxon>Methylorubrum</taxon>
    </lineage>
</organism>
<name>A0A1S1P7C1_METEX</name>
<dbReference type="InterPro" id="IPR020904">
    <property type="entry name" value="Sc_DH/Rdtase_CS"/>
</dbReference>
<dbReference type="InterPro" id="IPR036291">
    <property type="entry name" value="NAD(P)-bd_dom_sf"/>
</dbReference>
<dbReference type="EMBL" id="MNAO01000074">
    <property type="protein sequence ID" value="OHV16955.1"/>
    <property type="molecule type" value="Genomic_DNA"/>
</dbReference>
<dbReference type="CDD" id="cd05360">
    <property type="entry name" value="SDR_c3"/>
    <property type="match status" value="1"/>
</dbReference>
<gene>
    <name evidence="6" type="ORF">BK022_08710</name>
</gene>
<keyword evidence="4" id="KW-1133">Transmembrane helix</keyword>
<keyword evidence="4" id="KW-0812">Transmembrane</keyword>
<evidence type="ECO:0000256" key="2">
    <source>
        <dbReference type="ARBA" id="ARBA00023002"/>
    </source>
</evidence>
<evidence type="ECO:0000313" key="6">
    <source>
        <dbReference type="EMBL" id="OHV16955.1"/>
    </source>
</evidence>
<dbReference type="GO" id="GO:0016020">
    <property type="term" value="C:membrane"/>
    <property type="evidence" value="ECO:0007669"/>
    <property type="project" value="TreeGrafter"/>
</dbReference>
<feature type="transmembrane region" description="Helical" evidence="4">
    <location>
        <begin position="318"/>
        <end position="339"/>
    </location>
</feature>
<dbReference type="PANTHER" id="PTHR44196:SF1">
    <property type="entry name" value="DEHYDROGENASE_REDUCTASE SDR FAMILY MEMBER 7B"/>
    <property type="match status" value="1"/>
</dbReference>
<dbReference type="PROSITE" id="PS00061">
    <property type="entry name" value="ADH_SHORT"/>
    <property type="match status" value="1"/>
</dbReference>
<dbReference type="AlphaFoldDB" id="A0A1S1P7C1"/>
<dbReference type="NCBIfam" id="NF005495">
    <property type="entry name" value="PRK07109.1"/>
    <property type="match status" value="1"/>
</dbReference>
<dbReference type="SMART" id="SM00822">
    <property type="entry name" value="PKS_KR"/>
    <property type="match status" value="1"/>
</dbReference>
<dbReference type="InterPro" id="IPR002347">
    <property type="entry name" value="SDR_fam"/>
</dbReference>
<dbReference type="GO" id="GO:0016491">
    <property type="term" value="F:oxidoreductase activity"/>
    <property type="evidence" value="ECO:0007669"/>
    <property type="project" value="UniProtKB-KW"/>
</dbReference>
<dbReference type="InterPro" id="IPR057326">
    <property type="entry name" value="KR_dom"/>
</dbReference>